<dbReference type="AlphaFoldDB" id="A0A834NX17"/>
<organism evidence="1 2">
    <name type="scientific">Vespula pensylvanica</name>
    <name type="common">Western yellow jacket</name>
    <name type="synonym">Wasp</name>
    <dbReference type="NCBI Taxonomy" id="30213"/>
    <lineage>
        <taxon>Eukaryota</taxon>
        <taxon>Metazoa</taxon>
        <taxon>Ecdysozoa</taxon>
        <taxon>Arthropoda</taxon>
        <taxon>Hexapoda</taxon>
        <taxon>Insecta</taxon>
        <taxon>Pterygota</taxon>
        <taxon>Neoptera</taxon>
        <taxon>Endopterygota</taxon>
        <taxon>Hymenoptera</taxon>
        <taxon>Apocrita</taxon>
        <taxon>Aculeata</taxon>
        <taxon>Vespoidea</taxon>
        <taxon>Vespidae</taxon>
        <taxon>Vespinae</taxon>
        <taxon>Vespula</taxon>
    </lineage>
</organism>
<reference evidence="1" key="1">
    <citation type="journal article" date="2020" name="G3 (Bethesda)">
        <title>High-Quality Assemblies for Three Invasive Social Wasps from the &lt;i&gt;Vespula&lt;/i&gt; Genus.</title>
        <authorList>
            <person name="Harrop T.W.R."/>
            <person name="Guhlin J."/>
            <person name="McLaughlin G.M."/>
            <person name="Permina E."/>
            <person name="Stockwell P."/>
            <person name="Gilligan J."/>
            <person name="Le Lec M.F."/>
            <person name="Gruber M.A.M."/>
            <person name="Quinn O."/>
            <person name="Lovegrove M."/>
            <person name="Duncan E.J."/>
            <person name="Remnant E.J."/>
            <person name="Van Eeckhoven J."/>
            <person name="Graham B."/>
            <person name="Knapp R.A."/>
            <person name="Langford K.W."/>
            <person name="Kronenberg Z."/>
            <person name="Press M.O."/>
            <person name="Eacker S.M."/>
            <person name="Wilson-Rankin E.E."/>
            <person name="Purcell J."/>
            <person name="Lester P.J."/>
            <person name="Dearden P.K."/>
        </authorList>
    </citation>
    <scope>NUCLEOTIDE SEQUENCE</scope>
    <source>
        <strain evidence="1">Volc-1</strain>
    </source>
</reference>
<dbReference type="Proteomes" id="UP000600918">
    <property type="component" value="Unassembled WGS sequence"/>
</dbReference>
<name>A0A834NX17_VESPE</name>
<comment type="caution">
    <text evidence="1">The sequence shown here is derived from an EMBL/GenBank/DDBJ whole genome shotgun (WGS) entry which is preliminary data.</text>
</comment>
<accession>A0A834NX17</accession>
<keyword evidence="2" id="KW-1185">Reference proteome</keyword>
<evidence type="ECO:0000313" key="1">
    <source>
        <dbReference type="EMBL" id="KAF7420041.1"/>
    </source>
</evidence>
<proteinExistence type="predicted"/>
<evidence type="ECO:0000313" key="2">
    <source>
        <dbReference type="Proteomes" id="UP000600918"/>
    </source>
</evidence>
<sequence>MYTIFDDSLGPLPPNVKAFIRFCKEGQSLGQELGDNVVEFSFKIFVGISNIFLSLSAVYENWTEWKGFDLDTYLIPRLFTYNKVLKV</sequence>
<gene>
    <name evidence="1" type="ORF">H0235_010338</name>
</gene>
<protein>
    <submittedName>
        <fullName evidence="1">Uncharacterized protein</fullName>
    </submittedName>
</protein>
<dbReference type="EMBL" id="JACSDY010000009">
    <property type="protein sequence ID" value="KAF7420041.1"/>
    <property type="molecule type" value="Genomic_DNA"/>
</dbReference>